<protein>
    <submittedName>
        <fullName evidence="1">Uncharacterized protein</fullName>
    </submittedName>
</protein>
<dbReference type="STRING" id="1503961.SAMN05421736_102311"/>
<reference evidence="2" key="1">
    <citation type="submission" date="2016-10" db="EMBL/GenBank/DDBJ databases">
        <authorList>
            <person name="Varghese N."/>
            <person name="Submissions S."/>
        </authorList>
    </citation>
    <scope>NUCLEOTIDE SEQUENCE [LARGE SCALE GENOMIC DNA]</scope>
    <source>
        <strain evidence="2">SP</strain>
    </source>
</reference>
<dbReference type="AlphaFoldDB" id="A0A1H3KZF1"/>
<accession>A0A1H3KZF1</accession>
<dbReference type="OrthoDB" id="1787088at2"/>
<dbReference type="Proteomes" id="UP000198935">
    <property type="component" value="Unassembled WGS sequence"/>
</dbReference>
<dbReference type="EMBL" id="FNPI01000002">
    <property type="protein sequence ID" value="SDY57543.1"/>
    <property type="molecule type" value="Genomic_DNA"/>
</dbReference>
<sequence length="116" mass="13876">MNELYKQIHLYLNMDEEISFEEFDGYYKRAIDYFNEHADQFEEDAIWKALFISENVMSNADARSATEKGAKAKKYKKMAQRLSLWAQNFTGRLAQQGYSKDEMNQRFEEMFQDKVE</sequence>
<name>A0A1H3KZF1_9BACI</name>
<proteinExistence type="predicted"/>
<keyword evidence="2" id="KW-1185">Reference proteome</keyword>
<evidence type="ECO:0000313" key="1">
    <source>
        <dbReference type="EMBL" id="SDY57543.1"/>
    </source>
</evidence>
<organism evidence="1 2">
    <name type="scientific">Evansella caseinilytica</name>
    <dbReference type="NCBI Taxonomy" id="1503961"/>
    <lineage>
        <taxon>Bacteria</taxon>
        <taxon>Bacillati</taxon>
        <taxon>Bacillota</taxon>
        <taxon>Bacilli</taxon>
        <taxon>Bacillales</taxon>
        <taxon>Bacillaceae</taxon>
        <taxon>Evansella</taxon>
    </lineage>
</organism>
<evidence type="ECO:0000313" key="2">
    <source>
        <dbReference type="Proteomes" id="UP000198935"/>
    </source>
</evidence>
<gene>
    <name evidence="1" type="ORF">SAMN05421736_102311</name>
</gene>